<name>A0A2M8LI27_9BACT</name>
<sequence length="171" mass="18387">MKTNNSKKGFTLIELVLYVGIASGILLVSTLFLQTLLESRVKNQTIAEVEQQGLQVMHLIAQTVRNAENITSPTIGGSAGSLTLDVVNIVDDPTVFYVSGDSIQMTEGAGSTIALTNSHVAASALTFQNLSRPDTPGIVRVSFILTHVNSSGRQEYEFSKTFYASASLRHP</sequence>
<reference evidence="3" key="1">
    <citation type="submission" date="2017-09" db="EMBL/GenBank/DDBJ databases">
        <title>Depth-based differentiation of microbial function through sediment-hosted aquifers and enrichment of novel symbionts in the deep terrestrial subsurface.</title>
        <authorList>
            <person name="Probst A.J."/>
            <person name="Ladd B."/>
            <person name="Jarett J.K."/>
            <person name="Geller-Mcgrath D.E."/>
            <person name="Sieber C.M.K."/>
            <person name="Emerson J.B."/>
            <person name="Anantharaman K."/>
            <person name="Thomas B.C."/>
            <person name="Malmstrom R."/>
            <person name="Stieglmeier M."/>
            <person name="Klingl A."/>
            <person name="Woyke T."/>
            <person name="Ryan C.M."/>
            <person name="Banfield J.F."/>
        </authorList>
    </citation>
    <scope>NUCLEOTIDE SEQUENCE [LARGE SCALE GENOMIC DNA]</scope>
</reference>
<feature type="transmembrane region" description="Helical" evidence="1">
    <location>
        <begin position="12"/>
        <end position="33"/>
    </location>
</feature>
<dbReference type="Proteomes" id="UP000231436">
    <property type="component" value="Unassembled WGS sequence"/>
</dbReference>
<comment type="caution">
    <text evidence="2">The sequence shown here is derived from an EMBL/GenBank/DDBJ whole genome shotgun (WGS) entry which is preliminary data.</text>
</comment>
<proteinExistence type="predicted"/>
<organism evidence="2 3">
    <name type="scientific">Candidatus Uhrbacteria bacterium CG10_big_fil_rev_8_21_14_0_10_48_16</name>
    <dbReference type="NCBI Taxonomy" id="1975038"/>
    <lineage>
        <taxon>Bacteria</taxon>
        <taxon>Candidatus Uhriibacteriota</taxon>
    </lineage>
</organism>
<protein>
    <recommendedName>
        <fullName evidence="4">Type II secretion system protein</fullName>
    </recommendedName>
</protein>
<gene>
    <name evidence="2" type="ORF">COV05_00625</name>
</gene>
<evidence type="ECO:0000313" key="2">
    <source>
        <dbReference type="EMBL" id="PJE77100.1"/>
    </source>
</evidence>
<keyword evidence="1" id="KW-0472">Membrane</keyword>
<keyword evidence="1" id="KW-0812">Transmembrane</keyword>
<dbReference type="AlphaFoldDB" id="A0A2M8LI27"/>
<accession>A0A2M8LI27</accession>
<evidence type="ECO:0000256" key="1">
    <source>
        <dbReference type="SAM" id="Phobius"/>
    </source>
</evidence>
<keyword evidence="1" id="KW-1133">Transmembrane helix</keyword>
<dbReference type="EMBL" id="PFEU01000006">
    <property type="protein sequence ID" value="PJE77100.1"/>
    <property type="molecule type" value="Genomic_DNA"/>
</dbReference>
<evidence type="ECO:0000313" key="3">
    <source>
        <dbReference type="Proteomes" id="UP000231436"/>
    </source>
</evidence>
<evidence type="ECO:0008006" key="4">
    <source>
        <dbReference type="Google" id="ProtNLM"/>
    </source>
</evidence>